<dbReference type="EMBL" id="AAYY01000021">
    <property type="protein sequence ID" value="EDP41502.1"/>
    <property type="molecule type" value="Genomic_DNA"/>
</dbReference>
<gene>
    <name evidence="1" type="ORF">MGL_4195</name>
</gene>
<accession>A8QDE6</accession>
<keyword evidence="2" id="KW-1185">Reference proteome</keyword>
<evidence type="ECO:0000313" key="2">
    <source>
        <dbReference type="Proteomes" id="UP000008837"/>
    </source>
</evidence>
<comment type="caution">
    <text evidence="1">The sequence shown here is derived from an EMBL/GenBank/DDBJ whole genome shotgun (WGS) entry which is preliminary data.</text>
</comment>
<proteinExistence type="predicted"/>
<dbReference type="Proteomes" id="UP000008837">
    <property type="component" value="Unassembled WGS sequence"/>
</dbReference>
<dbReference type="InParanoid" id="A8QDE6"/>
<organism evidence="1 2">
    <name type="scientific">Malassezia globosa (strain ATCC MYA-4612 / CBS 7966)</name>
    <name type="common">Dandruff-associated fungus</name>
    <dbReference type="NCBI Taxonomy" id="425265"/>
    <lineage>
        <taxon>Eukaryota</taxon>
        <taxon>Fungi</taxon>
        <taxon>Dikarya</taxon>
        <taxon>Basidiomycota</taxon>
        <taxon>Ustilaginomycotina</taxon>
        <taxon>Malasseziomycetes</taxon>
        <taxon>Malasseziales</taxon>
        <taxon>Malasseziaceae</taxon>
        <taxon>Malassezia</taxon>
    </lineage>
</organism>
<evidence type="ECO:0000313" key="1">
    <source>
        <dbReference type="EMBL" id="EDP41502.1"/>
    </source>
</evidence>
<dbReference type="AlphaFoldDB" id="A8QDE6"/>
<name>A8QDE6_MALGO</name>
<dbReference type="OrthoDB" id="3367750at2759"/>
<protein>
    <submittedName>
        <fullName evidence="1">Uncharacterized protein</fullName>
    </submittedName>
</protein>
<dbReference type="VEuPathDB" id="FungiDB:MGL_4195"/>
<dbReference type="KEGG" id="mgl:MGL_4195"/>
<dbReference type="GeneID" id="5853011"/>
<reference evidence="1 2" key="1">
    <citation type="journal article" date="2007" name="Proc. Natl. Acad. Sci. U.S.A.">
        <title>Dandruff-associated Malassezia genomes reveal convergent and divergent virulence traits shared with plant and human fungal pathogens.</title>
        <authorList>
            <person name="Xu J."/>
            <person name="Saunders C.W."/>
            <person name="Hu P."/>
            <person name="Grant R.A."/>
            <person name="Boekhout T."/>
            <person name="Kuramae E.E."/>
            <person name="Kronstad J.W."/>
            <person name="Deangelis Y.M."/>
            <person name="Reeder N.L."/>
            <person name="Johnstone K.R."/>
            <person name="Leland M."/>
            <person name="Fieno A.M."/>
            <person name="Begley W.M."/>
            <person name="Sun Y."/>
            <person name="Lacey M.P."/>
            <person name="Chaudhary T."/>
            <person name="Keough T."/>
            <person name="Chu L."/>
            <person name="Sears R."/>
            <person name="Yuan B."/>
            <person name="Dawson T.L.Jr."/>
        </authorList>
    </citation>
    <scope>NUCLEOTIDE SEQUENCE [LARGE SCALE GENOMIC DNA]</scope>
    <source>
        <strain evidence="2">ATCC MYA-4612 / CBS 7966</strain>
    </source>
</reference>
<sequence length="206" mass="23403">MGVISAKQPASYHRLKYYDLQKDVLEQTPYDGFVNPLEKFRFYACNVTSDKFNSTTKDLWFGQLRSVSNDTECLTTNSWVKEYPHDGPYGGPYYEMHPKGKNSTVKLEKCSTKVDDKLRFQWFAMTRKNKKGCNAGIGHKGHVGDAVGNLICPGLQHDAKDKHAWFCSVSNVWNTDSEGYAILKTMEDKEEGVEGDLKCPDWPRSA</sequence>
<dbReference type="RefSeq" id="XP_001728716.1">
    <property type="nucleotide sequence ID" value="XM_001728664.1"/>
</dbReference>